<organism evidence="2 3">
    <name type="scientific">Pontibacter flavimaris</name>
    <dbReference type="NCBI Taxonomy" id="1797110"/>
    <lineage>
        <taxon>Bacteria</taxon>
        <taxon>Pseudomonadati</taxon>
        <taxon>Bacteroidota</taxon>
        <taxon>Cytophagia</taxon>
        <taxon>Cytophagales</taxon>
        <taxon>Hymenobacteraceae</taxon>
        <taxon>Pontibacter</taxon>
    </lineage>
</organism>
<feature type="compositionally biased region" description="Pro residues" evidence="1">
    <location>
        <begin position="1"/>
        <end position="17"/>
    </location>
</feature>
<dbReference type="EMBL" id="LVWA01000008">
    <property type="protein sequence ID" value="OKL39652.1"/>
    <property type="molecule type" value="Genomic_DNA"/>
</dbReference>
<dbReference type="STRING" id="1797110.A3841_01055"/>
<dbReference type="Proteomes" id="UP000186551">
    <property type="component" value="Unassembled WGS sequence"/>
</dbReference>
<name>A0A1Q5PBZ5_9BACT</name>
<evidence type="ECO:0000256" key="1">
    <source>
        <dbReference type="SAM" id="MobiDB-lite"/>
    </source>
</evidence>
<accession>A0A1Q5PBZ5</accession>
<evidence type="ECO:0000313" key="3">
    <source>
        <dbReference type="Proteomes" id="UP000186551"/>
    </source>
</evidence>
<reference evidence="2 3" key="1">
    <citation type="submission" date="2016-03" db="EMBL/GenBank/DDBJ databases">
        <title>Genome sequence of Pontibacter sp. nov., of the family cytophagaceae, isolated from marine sediment of the Yellow Sea, China.</title>
        <authorList>
            <person name="Zhang G."/>
            <person name="Zhang R."/>
        </authorList>
    </citation>
    <scope>NUCLEOTIDE SEQUENCE [LARGE SCALE GENOMIC DNA]</scope>
    <source>
        <strain evidence="2 3">S10-8</strain>
    </source>
</reference>
<dbReference type="AlphaFoldDB" id="A0A1Q5PBZ5"/>
<gene>
    <name evidence="2" type="ORF">A3841_01055</name>
</gene>
<protein>
    <submittedName>
        <fullName evidence="2">Uncharacterized protein</fullName>
    </submittedName>
</protein>
<keyword evidence="3" id="KW-1185">Reference proteome</keyword>
<proteinExistence type="predicted"/>
<comment type="caution">
    <text evidence="2">The sequence shown here is derived from an EMBL/GenBank/DDBJ whole genome shotgun (WGS) entry which is preliminary data.</text>
</comment>
<evidence type="ECO:0000313" key="2">
    <source>
        <dbReference type="EMBL" id="OKL39652.1"/>
    </source>
</evidence>
<feature type="region of interest" description="Disordered" evidence="1">
    <location>
        <begin position="1"/>
        <end position="37"/>
    </location>
</feature>
<sequence length="197" mass="21926">MPTGPPAPVVQPRPQPQPRVREQQQPEVVRQQEQDEPQEEQLRFIDRLYFGGSFGLQFGTYTNIALLPTLSYALTPKLFAGVGGVYHYQSGDGFNLHHYGGRALLQVEMFSIGDGAVLAHAEAEALSISVPYFDATGRRYTDRTALTIPMVGLGYRQRISHKGSFDILVLYNGNDDPINPYSNPVIRVGFNVPFTSR</sequence>